<comment type="caution">
    <text evidence="3">The sequence shown here is derived from an EMBL/GenBank/DDBJ whole genome shotgun (WGS) entry which is preliminary data.</text>
</comment>
<keyword evidence="3" id="KW-0808">Transferase</keyword>
<accession>A0A6L2NBB1</accession>
<dbReference type="AlphaFoldDB" id="A0A6L2NBB1"/>
<dbReference type="InterPro" id="IPR021109">
    <property type="entry name" value="Peptidase_aspartic_dom_sf"/>
</dbReference>
<evidence type="ECO:0000259" key="2">
    <source>
        <dbReference type="Pfam" id="PF03732"/>
    </source>
</evidence>
<evidence type="ECO:0000313" key="3">
    <source>
        <dbReference type="EMBL" id="GEU83468.1"/>
    </source>
</evidence>
<dbReference type="Pfam" id="PF03732">
    <property type="entry name" value="Retrotrans_gag"/>
    <property type="match status" value="1"/>
</dbReference>
<feature type="domain" description="Retrotransposon gag" evidence="2">
    <location>
        <begin position="38"/>
        <end position="119"/>
    </location>
</feature>
<dbReference type="EMBL" id="BKCJ010008689">
    <property type="protein sequence ID" value="GEU83468.1"/>
    <property type="molecule type" value="Genomic_DNA"/>
</dbReference>
<organism evidence="3">
    <name type="scientific">Tanacetum cinerariifolium</name>
    <name type="common">Dalmatian daisy</name>
    <name type="synonym">Chrysanthemum cinerariifolium</name>
    <dbReference type="NCBI Taxonomy" id="118510"/>
    <lineage>
        <taxon>Eukaryota</taxon>
        <taxon>Viridiplantae</taxon>
        <taxon>Streptophyta</taxon>
        <taxon>Embryophyta</taxon>
        <taxon>Tracheophyta</taxon>
        <taxon>Spermatophyta</taxon>
        <taxon>Magnoliopsida</taxon>
        <taxon>eudicotyledons</taxon>
        <taxon>Gunneridae</taxon>
        <taxon>Pentapetalae</taxon>
        <taxon>asterids</taxon>
        <taxon>campanulids</taxon>
        <taxon>Asterales</taxon>
        <taxon>Asteraceae</taxon>
        <taxon>Asteroideae</taxon>
        <taxon>Anthemideae</taxon>
        <taxon>Anthemidinae</taxon>
        <taxon>Tanacetum</taxon>
    </lineage>
</organism>
<name>A0A6L2NBB1_TANCI</name>
<feature type="region of interest" description="Disordered" evidence="1">
    <location>
        <begin position="104"/>
        <end position="126"/>
    </location>
</feature>
<dbReference type="PANTHER" id="PTHR33223:SF11">
    <property type="entry name" value="ELEMENT PROTEIN, PUTATIVE-RELATED"/>
    <property type="match status" value="1"/>
</dbReference>
<proteinExistence type="predicted"/>
<reference evidence="3" key="1">
    <citation type="journal article" date="2019" name="Sci. Rep.">
        <title>Draft genome of Tanacetum cinerariifolium, the natural source of mosquito coil.</title>
        <authorList>
            <person name="Yamashiro T."/>
            <person name="Shiraishi A."/>
            <person name="Satake H."/>
            <person name="Nakayama K."/>
        </authorList>
    </citation>
    <scope>NUCLEOTIDE SEQUENCE</scope>
</reference>
<dbReference type="Gene3D" id="2.40.70.10">
    <property type="entry name" value="Acid Proteases"/>
    <property type="match status" value="1"/>
</dbReference>
<dbReference type="GO" id="GO:0003964">
    <property type="term" value="F:RNA-directed DNA polymerase activity"/>
    <property type="evidence" value="ECO:0007669"/>
    <property type="project" value="UniProtKB-KW"/>
</dbReference>
<dbReference type="InterPro" id="IPR005162">
    <property type="entry name" value="Retrotrans_gag_dom"/>
</dbReference>
<gene>
    <name evidence="3" type="ORF">Tci_055446</name>
</gene>
<keyword evidence="3" id="KW-0548">Nucleotidyltransferase</keyword>
<dbReference type="PANTHER" id="PTHR33223">
    <property type="entry name" value="CCHC-TYPE DOMAIN-CONTAINING PROTEIN"/>
    <property type="match status" value="1"/>
</dbReference>
<keyword evidence="3" id="KW-0695">RNA-directed DNA polymerase</keyword>
<protein>
    <submittedName>
        <fullName evidence="3">Reverse transcriptase domain-containing protein</fullName>
    </submittedName>
</protein>
<sequence length="325" mass="37023">MPSHAGSYDEKGDPDNFLHIFEGAIRMQKWLMHVACHMFTYTLKDSARIWWNSQKAGSILNYEDLKAKFRSHFGLQKRFTKTHLAVHIIKQREGGSVRAFATRIKKERAKTSNSQRGEKKEKSTTPTEAHILMINQEEARARNSISENLNFKGREIMFPPVTKGNNSSAPVVIKANIFEREVGRVYMDSGSSCGVIYEHFFLKLNPFIQASKLDSYVLLVGFFRRKSWAIREVLLEVTIGDAPLSRSETLKFIIVRSNSLYKMLLGRTTMQKIGMVVSMIHGAVKFHTTKGIEIVFSTHESDKIDGVKKIRETSPANTKRGSQLH</sequence>
<evidence type="ECO:0000256" key="1">
    <source>
        <dbReference type="SAM" id="MobiDB-lite"/>
    </source>
</evidence>